<dbReference type="Gene3D" id="2.60.120.10">
    <property type="entry name" value="Jelly Rolls"/>
    <property type="match status" value="1"/>
</dbReference>
<name>A0ABM6JTJ4_SPOUR</name>
<evidence type="ECO:0000313" key="3">
    <source>
        <dbReference type="Proteomes" id="UP000192486"/>
    </source>
</evidence>
<dbReference type="Proteomes" id="UP000192486">
    <property type="component" value="Chromosome"/>
</dbReference>
<sequence length="99" mass="11244">MNLIDTKNQLTEKKKHVEKVANVENATFMNIQLHAGEEVAEHDANKEVFIIVRKGKVRFIVEGEPVDVTPDNVLHMVPTERHSLHAIEESDILVIQVKP</sequence>
<evidence type="ECO:0000313" key="2">
    <source>
        <dbReference type="EMBL" id="ARF13441.1"/>
    </source>
</evidence>
<dbReference type="InterPro" id="IPR011051">
    <property type="entry name" value="RmlC_Cupin_sf"/>
</dbReference>
<accession>A0ABM6JTJ4</accession>
<dbReference type="InterPro" id="IPR014710">
    <property type="entry name" value="RmlC-like_jellyroll"/>
</dbReference>
<organism evidence="2 3">
    <name type="scientific">Sporosarcina ureae</name>
    <dbReference type="NCBI Taxonomy" id="1571"/>
    <lineage>
        <taxon>Bacteria</taxon>
        <taxon>Bacillati</taxon>
        <taxon>Bacillota</taxon>
        <taxon>Bacilli</taxon>
        <taxon>Bacillales</taxon>
        <taxon>Caryophanaceae</taxon>
        <taxon>Sporosarcina</taxon>
    </lineage>
</organism>
<dbReference type="SUPFAM" id="SSF51182">
    <property type="entry name" value="RmlC-like cupins"/>
    <property type="match status" value="1"/>
</dbReference>
<evidence type="ECO:0000259" key="1">
    <source>
        <dbReference type="Pfam" id="PF07883"/>
    </source>
</evidence>
<feature type="domain" description="Cupin type-2" evidence="1">
    <location>
        <begin position="32"/>
        <end position="92"/>
    </location>
</feature>
<dbReference type="RefSeq" id="WP_083065520.1">
    <property type="nucleotide sequence ID" value="NZ_CP015108.1"/>
</dbReference>
<gene>
    <name evidence="2" type="ORF">SporoS204_04115</name>
</gene>
<proteinExistence type="predicted"/>
<dbReference type="InterPro" id="IPR013096">
    <property type="entry name" value="Cupin_2"/>
</dbReference>
<dbReference type="Pfam" id="PF07883">
    <property type="entry name" value="Cupin_2"/>
    <property type="match status" value="1"/>
</dbReference>
<reference evidence="2 3" key="1">
    <citation type="submission" date="2016-04" db="EMBL/GenBank/DDBJ databases">
        <title>Comparative Genomics and Epigenetics of Sporosarcina ureae.</title>
        <authorList>
            <person name="Oliver A.S."/>
            <person name="Cooper K.K."/>
        </authorList>
    </citation>
    <scope>NUCLEOTIDE SEQUENCE [LARGE SCALE GENOMIC DNA]</scope>
    <source>
        <strain evidence="2 3">S204</strain>
    </source>
</reference>
<keyword evidence="3" id="KW-1185">Reference proteome</keyword>
<dbReference type="EMBL" id="CP015108">
    <property type="protein sequence ID" value="ARF13441.1"/>
    <property type="molecule type" value="Genomic_DNA"/>
</dbReference>
<protein>
    <recommendedName>
        <fullName evidence="1">Cupin type-2 domain-containing protein</fullName>
    </recommendedName>
</protein>